<dbReference type="PROSITE" id="PS51257">
    <property type="entry name" value="PROKAR_LIPOPROTEIN"/>
    <property type="match status" value="1"/>
</dbReference>
<proteinExistence type="predicted"/>
<dbReference type="KEGG" id="orp:MOP44_05925"/>
<dbReference type="SUPFAM" id="SSF49478">
    <property type="entry name" value="Cna protein B-type domain"/>
    <property type="match status" value="1"/>
</dbReference>
<accession>A0A9J7BWR7</accession>
<evidence type="ECO:0000313" key="4">
    <source>
        <dbReference type="Proteomes" id="UP001059380"/>
    </source>
</evidence>
<dbReference type="Gene3D" id="2.60.40.1120">
    <property type="entry name" value="Carboxypeptidase-like, regulatory domain"/>
    <property type="match status" value="1"/>
</dbReference>
<dbReference type="InterPro" id="IPR025491">
    <property type="entry name" value="DUF4382"/>
</dbReference>
<dbReference type="Pfam" id="PF14321">
    <property type="entry name" value="DUF4382"/>
    <property type="match status" value="1"/>
</dbReference>
<keyword evidence="1" id="KW-0732">Signal</keyword>
<feature type="domain" description="DUF4382" evidence="2">
    <location>
        <begin position="48"/>
        <end position="221"/>
    </location>
</feature>
<evidence type="ECO:0000259" key="2">
    <source>
        <dbReference type="Pfam" id="PF14321"/>
    </source>
</evidence>
<gene>
    <name evidence="3" type="ORF">MOP44_05925</name>
</gene>
<dbReference type="Proteomes" id="UP001059380">
    <property type="component" value="Chromosome"/>
</dbReference>
<evidence type="ECO:0000313" key="3">
    <source>
        <dbReference type="EMBL" id="UWZ85477.1"/>
    </source>
</evidence>
<keyword evidence="4" id="KW-1185">Reference proteome</keyword>
<evidence type="ECO:0000256" key="1">
    <source>
        <dbReference type="SAM" id="SignalP"/>
    </source>
</evidence>
<organism evidence="3 4">
    <name type="scientific">Occallatibacter riparius</name>
    <dbReference type="NCBI Taxonomy" id="1002689"/>
    <lineage>
        <taxon>Bacteria</taxon>
        <taxon>Pseudomonadati</taxon>
        <taxon>Acidobacteriota</taxon>
        <taxon>Terriglobia</taxon>
        <taxon>Terriglobales</taxon>
        <taxon>Acidobacteriaceae</taxon>
        <taxon>Occallatibacter</taxon>
    </lineage>
</organism>
<dbReference type="RefSeq" id="WP_260795018.1">
    <property type="nucleotide sequence ID" value="NZ_CP093313.1"/>
</dbReference>
<reference evidence="3" key="1">
    <citation type="submission" date="2021-04" db="EMBL/GenBank/DDBJ databases">
        <title>Phylogenetic analysis of Acidobacteriaceae.</title>
        <authorList>
            <person name="Qiu L."/>
            <person name="Zhang Q."/>
        </authorList>
    </citation>
    <scope>NUCLEOTIDE SEQUENCE</scope>
    <source>
        <strain evidence="3">DSM 25168</strain>
    </source>
</reference>
<sequence>MKTRKNLRYFFGFWQAGIALFCLLVAALVMAACSSGNSSSGGPTSQMATVNTHLSDPATCEAPTGPFSHVYVTITDVKAHTSASAGANDSGWADLTPNMKPTQIDLLGQANNKCFLATLGDSQQLQAGNYQQIRLILAGDGTSVSGNVCGSAANCVQLGSDSSFHPLLLSSESKTGLKISSGQIGGGGFNIAAGQTKDLDIDFSTCESIVKEGNGQYRLKPVLHAGEVSTTSTSINGKVLDKATGNPVGGTVMVAVEQKDSTGVDRIFQSTLTGADGGFVFCPLPAGTYDVVIVGTRTDGVLYAPAIITGVSVGSTVGSVDLYLPSVVTSSSLTLAGLVTSQNTTNAATVADVSLSTTEQVNATTYTIPLPPTSTQSSVTMSVETAASTSALTCPANTDCAAYSITVPSSAAYIAAWSASGVTLALSTSPASYVVDGMAFVPGSGGSPSCNPSELQAAAYGATSIGPVQTLAFVQCQ</sequence>
<feature type="chain" id="PRO_5039891008" evidence="1">
    <location>
        <begin position="32"/>
        <end position="477"/>
    </location>
</feature>
<feature type="signal peptide" evidence="1">
    <location>
        <begin position="1"/>
        <end position="31"/>
    </location>
</feature>
<protein>
    <submittedName>
        <fullName evidence="3">DUF4382 domain-containing protein</fullName>
    </submittedName>
</protein>
<dbReference type="EMBL" id="CP093313">
    <property type="protein sequence ID" value="UWZ85477.1"/>
    <property type="molecule type" value="Genomic_DNA"/>
</dbReference>
<name>A0A9J7BWR7_9BACT</name>
<dbReference type="AlphaFoldDB" id="A0A9J7BWR7"/>